<evidence type="ECO:0008006" key="4">
    <source>
        <dbReference type="Google" id="ProtNLM"/>
    </source>
</evidence>
<gene>
    <name evidence="2" type="ORF">GFSPODELE1_LOCUS8633</name>
</gene>
<reference evidence="3" key="1">
    <citation type="submission" date="2024-04" db="EMBL/GenBank/DDBJ databases">
        <authorList>
            <person name="Shaw F."/>
            <person name="Minotto A."/>
        </authorList>
    </citation>
    <scope>NUCLEOTIDE SEQUENCE [LARGE SCALE GENOMIC DNA]</scope>
</reference>
<evidence type="ECO:0000313" key="3">
    <source>
        <dbReference type="Proteomes" id="UP001497453"/>
    </source>
</evidence>
<accession>A0ABP1DW59</accession>
<keyword evidence="3" id="KW-1185">Reference proteome</keyword>
<protein>
    <recommendedName>
        <fullName evidence="4">Protein kinase domain-containing protein</fullName>
    </recommendedName>
</protein>
<evidence type="ECO:0000313" key="2">
    <source>
        <dbReference type="EMBL" id="CAL1712041.1"/>
    </source>
</evidence>
<evidence type="ECO:0000256" key="1">
    <source>
        <dbReference type="SAM" id="MobiDB-lite"/>
    </source>
</evidence>
<organism evidence="2 3">
    <name type="scientific">Somion occarium</name>
    <dbReference type="NCBI Taxonomy" id="3059160"/>
    <lineage>
        <taxon>Eukaryota</taxon>
        <taxon>Fungi</taxon>
        <taxon>Dikarya</taxon>
        <taxon>Basidiomycota</taxon>
        <taxon>Agaricomycotina</taxon>
        <taxon>Agaricomycetes</taxon>
        <taxon>Polyporales</taxon>
        <taxon>Cerrenaceae</taxon>
        <taxon>Somion</taxon>
    </lineage>
</organism>
<dbReference type="EMBL" id="OZ037949">
    <property type="protein sequence ID" value="CAL1712041.1"/>
    <property type="molecule type" value="Genomic_DNA"/>
</dbReference>
<feature type="region of interest" description="Disordered" evidence="1">
    <location>
        <begin position="30"/>
        <end position="65"/>
    </location>
</feature>
<dbReference type="InterPro" id="IPR011009">
    <property type="entry name" value="Kinase-like_dom_sf"/>
</dbReference>
<dbReference type="SUPFAM" id="SSF56112">
    <property type="entry name" value="Protein kinase-like (PK-like)"/>
    <property type="match status" value="1"/>
</dbReference>
<feature type="compositionally biased region" description="Basic and acidic residues" evidence="1">
    <location>
        <begin position="49"/>
        <end position="59"/>
    </location>
</feature>
<dbReference type="Proteomes" id="UP001497453">
    <property type="component" value="Chromosome 6"/>
</dbReference>
<proteinExistence type="predicted"/>
<name>A0ABP1DW59_9APHY</name>
<sequence length="269" mass="31251">MYKSSRLQITSLSRMEARRTPVGTRYIPKATSMATRAGHKRKNQSCKSEVAEKRSRTEGRDEEIEDNIKTTGPSQDVVKQPHCITTIIQECTVQFSFRYIVFKKYYPLDQVLNPLNTGYLFQQLLDFVNQLHNVARTLYRDVRLSNFIVVDQNSDVIGAATIHRTRTLPFTPVDLFYTPNSPYYFRHTIESVFYVAVWCMAKLPMETTTGSEFQRCKAQFLNWERRGAGALFNAKIVLLHDYGLVDLPISDDYTTFVKCWTQDRRRSQT</sequence>